<gene>
    <name evidence="1" type="ORF">QWY29_12195</name>
</gene>
<dbReference type="EMBL" id="JAUHJR010000004">
    <property type="protein sequence ID" value="MDN4162116.1"/>
    <property type="molecule type" value="Genomic_DNA"/>
</dbReference>
<name>A0ABT8EVX0_9ACTN</name>
<dbReference type="RefSeq" id="WP_300961208.1">
    <property type="nucleotide sequence ID" value="NZ_JAUHJR010000004.1"/>
</dbReference>
<evidence type="ECO:0008006" key="3">
    <source>
        <dbReference type="Google" id="ProtNLM"/>
    </source>
</evidence>
<evidence type="ECO:0000313" key="2">
    <source>
        <dbReference type="Proteomes" id="UP001168537"/>
    </source>
</evidence>
<accession>A0ABT8EVX0</accession>
<organism evidence="1 2">
    <name type="scientific">Nocardioides abyssi</name>
    <dbReference type="NCBI Taxonomy" id="3058370"/>
    <lineage>
        <taxon>Bacteria</taxon>
        <taxon>Bacillati</taxon>
        <taxon>Actinomycetota</taxon>
        <taxon>Actinomycetes</taxon>
        <taxon>Propionibacteriales</taxon>
        <taxon>Nocardioidaceae</taxon>
        <taxon>Nocardioides</taxon>
    </lineage>
</organism>
<reference evidence="1" key="1">
    <citation type="submission" date="2023-06" db="EMBL/GenBank/DDBJ databases">
        <title>Draft genome sequence of Nocardioides sp. SOB72.</title>
        <authorList>
            <person name="Zhang G."/>
        </authorList>
    </citation>
    <scope>NUCLEOTIDE SEQUENCE</scope>
    <source>
        <strain evidence="1">SOB72</strain>
    </source>
</reference>
<comment type="caution">
    <text evidence="1">The sequence shown here is derived from an EMBL/GenBank/DDBJ whole genome shotgun (WGS) entry which is preliminary data.</text>
</comment>
<dbReference type="Proteomes" id="UP001168537">
    <property type="component" value="Unassembled WGS sequence"/>
</dbReference>
<sequence>MQKPIELRPPEDPRNGPVLLRQQLLAAGYNDNAIARMKRGGVIRPLRGGAYVAAEVWERLDEVGRYGLRCRAVLGQAKAPVVLSHVSALPEYDAPTWGFDLVDVHVTRTDGIRGRRARGVQQHVGTLRPADLVRVNGVPAVTPARAALDTVMLGCSEASLVVMNDLTHRGLASEAELREQYVEMQTWPGMSAAEVLLRLVDPRIESVGESRTFWALYQQRLPRPVSQYEVKDSAGRVIARLDFAWPELGVWLEFDGREKYEKHRRPGESVADAVVREKNREDLVRRVTGWRCIRITWADLADPRRLAAIIHRVLFPAA</sequence>
<proteinExistence type="predicted"/>
<keyword evidence="2" id="KW-1185">Reference proteome</keyword>
<protein>
    <recommendedName>
        <fullName evidence="3">Transcriptional regulator, AbiEi antitoxin, Type IV TA system</fullName>
    </recommendedName>
</protein>
<evidence type="ECO:0000313" key="1">
    <source>
        <dbReference type="EMBL" id="MDN4162116.1"/>
    </source>
</evidence>